<feature type="transmembrane region" description="Helical" evidence="7">
    <location>
        <begin position="359"/>
        <end position="386"/>
    </location>
</feature>
<dbReference type="Pfam" id="PF06808">
    <property type="entry name" value="DctM"/>
    <property type="match status" value="1"/>
</dbReference>
<feature type="transmembrane region" description="Helical" evidence="7">
    <location>
        <begin position="174"/>
        <end position="193"/>
    </location>
</feature>
<feature type="transmembrane region" description="Helical" evidence="7">
    <location>
        <begin position="242"/>
        <end position="261"/>
    </location>
</feature>
<evidence type="ECO:0000259" key="8">
    <source>
        <dbReference type="Pfam" id="PF06808"/>
    </source>
</evidence>
<dbReference type="PIRSF" id="PIRSF006066">
    <property type="entry name" value="HI0050"/>
    <property type="match status" value="1"/>
</dbReference>
<feature type="transmembrane region" description="Helical" evidence="7">
    <location>
        <begin position="214"/>
        <end position="236"/>
    </location>
</feature>
<feature type="transmembrane region" description="Helical" evidence="7">
    <location>
        <begin position="135"/>
        <end position="162"/>
    </location>
</feature>
<proteinExistence type="predicted"/>
<keyword evidence="2" id="KW-1003">Cell membrane</keyword>
<evidence type="ECO:0000256" key="5">
    <source>
        <dbReference type="ARBA" id="ARBA00022989"/>
    </source>
</evidence>
<evidence type="ECO:0000256" key="6">
    <source>
        <dbReference type="ARBA" id="ARBA00023136"/>
    </source>
</evidence>
<keyword evidence="10" id="KW-1185">Reference proteome</keyword>
<dbReference type="PANTHER" id="PTHR33362:SF4">
    <property type="entry name" value="2,3-DIKETO-L-GULONATE TRAP TRANSPORTER LARGE PERMEASE PROTEIN YIAN"/>
    <property type="match status" value="1"/>
</dbReference>
<dbReference type="PANTHER" id="PTHR33362">
    <property type="entry name" value="SIALIC ACID TRAP TRANSPORTER PERMEASE PROTEIN SIAT-RELATED"/>
    <property type="match status" value="1"/>
</dbReference>
<keyword evidence="3" id="KW-0997">Cell inner membrane</keyword>
<feature type="transmembrane region" description="Helical" evidence="7">
    <location>
        <begin position="273"/>
        <end position="296"/>
    </location>
</feature>
<feature type="domain" description="TRAP C4-dicarboxylate transport system permease DctM subunit" evidence="8">
    <location>
        <begin position="6"/>
        <end position="417"/>
    </location>
</feature>
<feature type="transmembrane region" description="Helical" evidence="7">
    <location>
        <begin position="316"/>
        <end position="347"/>
    </location>
</feature>
<dbReference type="InterPro" id="IPR010656">
    <property type="entry name" value="DctM"/>
</dbReference>
<dbReference type="GO" id="GO:0022857">
    <property type="term" value="F:transmembrane transporter activity"/>
    <property type="evidence" value="ECO:0007669"/>
    <property type="project" value="TreeGrafter"/>
</dbReference>
<keyword evidence="6 7" id="KW-0472">Membrane</keyword>
<protein>
    <submittedName>
        <fullName evidence="9">TRAP transporter large permease</fullName>
    </submittedName>
</protein>
<accession>A0A498CN41</accession>
<dbReference type="InterPro" id="IPR004681">
    <property type="entry name" value="TRAP_DctM"/>
</dbReference>
<evidence type="ECO:0000313" key="9">
    <source>
        <dbReference type="EMBL" id="RLL12827.1"/>
    </source>
</evidence>
<evidence type="ECO:0000256" key="3">
    <source>
        <dbReference type="ARBA" id="ARBA00022519"/>
    </source>
</evidence>
<keyword evidence="5 7" id="KW-1133">Transmembrane helix</keyword>
<evidence type="ECO:0000256" key="1">
    <source>
        <dbReference type="ARBA" id="ARBA00004429"/>
    </source>
</evidence>
<feature type="transmembrane region" description="Helical" evidence="7">
    <location>
        <begin position="7"/>
        <end position="34"/>
    </location>
</feature>
<evidence type="ECO:0000256" key="4">
    <source>
        <dbReference type="ARBA" id="ARBA00022692"/>
    </source>
</evidence>
<evidence type="ECO:0000313" key="10">
    <source>
        <dbReference type="Proteomes" id="UP000276301"/>
    </source>
</evidence>
<evidence type="ECO:0000256" key="7">
    <source>
        <dbReference type="SAM" id="Phobius"/>
    </source>
</evidence>
<dbReference type="EMBL" id="RCHT01000005">
    <property type="protein sequence ID" value="RLL12827.1"/>
    <property type="molecule type" value="Genomic_DNA"/>
</dbReference>
<keyword evidence="4 7" id="KW-0812">Transmembrane</keyword>
<name>A0A498CN41_9FIRM</name>
<comment type="subcellular location">
    <subcellularLocation>
        <location evidence="1">Cell inner membrane</location>
        <topology evidence="1">Multi-pass membrane protein</topology>
    </subcellularLocation>
</comment>
<dbReference type="Proteomes" id="UP000276301">
    <property type="component" value="Unassembled WGS sequence"/>
</dbReference>
<dbReference type="NCBIfam" id="TIGR00786">
    <property type="entry name" value="dctM"/>
    <property type="match status" value="1"/>
</dbReference>
<sequence>MGALPVYLMFALFLLGVPVAIALIACVLPYFLFINPTMPPQMVLQRLVAQVESSSLWAVPFFITAGAVLNYAGVTKRLMNLCEGIVGHLPGALGQVNVLLSALMGGISGSAASDAATECKILVPEMLERGYDKDFSAAVTAASSMITPIIPPGIGLILFAFVANVSVGRMFLAGWIPGIIMTVGMMMLVHMIAKRRGYVPTRTRPAKGKELLLLVKDAGWALVLPLVIIMAIRIGIVTASECGALCVFYALFVGVFIHRELKMEHIWPILKDAVTGTATVLVIMCAANVLSFYLSYERLPHRITEYLTTVQFNRVTFLLMVDLIFVLLGLFMEGGAAIIIMVPLLLGTAQALGIDMIHFGLLIVFITQIGAVTPPFGMVIFLVSPLLDIPISRLSKALLPFIGLLIFCMLLFTFIPVLSTWLPTLVYG</sequence>
<feature type="transmembrane region" description="Helical" evidence="7">
    <location>
        <begin position="398"/>
        <end position="422"/>
    </location>
</feature>
<reference evidence="9 10" key="1">
    <citation type="submission" date="2018-10" db="EMBL/GenBank/DDBJ databases">
        <title>Anaerotruncus faecis sp. nov., isolated from human feces.</title>
        <authorList>
            <person name="Wang Y.-J."/>
        </authorList>
    </citation>
    <scope>NUCLEOTIDE SEQUENCE [LARGE SCALE GENOMIC DNA]</scope>
    <source>
        <strain evidence="9 10">22A2-44</strain>
    </source>
</reference>
<organism evidence="9 10">
    <name type="scientific">Anaerotruncus massiliensis</name>
    <name type="common">ex Liu et al. 2021</name>
    <dbReference type="NCBI Taxonomy" id="2321404"/>
    <lineage>
        <taxon>Bacteria</taxon>
        <taxon>Bacillati</taxon>
        <taxon>Bacillota</taxon>
        <taxon>Clostridia</taxon>
        <taxon>Eubacteriales</taxon>
        <taxon>Oscillospiraceae</taxon>
        <taxon>Anaerotruncus</taxon>
    </lineage>
</organism>
<comment type="caution">
    <text evidence="9">The sequence shown here is derived from an EMBL/GenBank/DDBJ whole genome shotgun (WGS) entry which is preliminary data.</text>
</comment>
<evidence type="ECO:0000256" key="2">
    <source>
        <dbReference type="ARBA" id="ARBA00022475"/>
    </source>
</evidence>
<dbReference type="GO" id="GO:0005886">
    <property type="term" value="C:plasma membrane"/>
    <property type="evidence" value="ECO:0007669"/>
    <property type="project" value="UniProtKB-SubCell"/>
</dbReference>
<feature type="transmembrane region" description="Helical" evidence="7">
    <location>
        <begin position="54"/>
        <end position="72"/>
    </location>
</feature>
<dbReference type="AlphaFoldDB" id="A0A498CN41"/>
<gene>
    <name evidence="9" type="ORF">D4A47_05200</name>
</gene>